<evidence type="ECO:0000313" key="6">
    <source>
        <dbReference type="EMBL" id="KAA0895147.1"/>
    </source>
</evidence>
<gene>
    <name evidence="6" type="ORF">ET418_01105</name>
</gene>
<evidence type="ECO:0000259" key="5">
    <source>
        <dbReference type="PROSITE" id="PS50931"/>
    </source>
</evidence>
<dbReference type="Proteomes" id="UP000324298">
    <property type="component" value="Unassembled WGS sequence"/>
</dbReference>
<dbReference type="PROSITE" id="PS50931">
    <property type="entry name" value="HTH_LYSR"/>
    <property type="match status" value="1"/>
</dbReference>
<sequence>MTLKQLEVFVAVAETRSFSRGADKTCITQSTASQHIQGLEEELGIRLFDRGRGGALLTEAGKLLVGRARKILAECDESRSAVRRFVGMEDVVLRVGASNTPGTCLIPALLDQFHKQYPRVRLEALQGDSTSVIEQLVNEEVELGFIGGRFNDERIHFEALGEDTIVCAVSSDIATKSKHSLSQAELCKVPLIVREQGSGTQKAVYDAFAGTWINKESLRIVAVLGSSEAIKRAILNGTGYAFISSMVIAEELNHGQLTTVRIPGLNISRTFYAARRDGRELSPAAAAFWDLMLSRWKR</sequence>
<dbReference type="Gene3D" id="1.10.10.10">
    <property type="entry name" value="Winged helix-like DNA-binding domain superfamily/Winged helix DNA-binding domain"/>
    <property type="match status" value="1"/>
</dbReference>
<reference evidence="6 7" key="1">
    <citation type="submission" date="2019-04" db="EMBL/GenBank/DDBJ databases">
        <title>Geobacter ruber sp. nov., ferric-reducing bacteria isolated from paddy soil.</title>
        <authorList>
            <person name="Xu Z."/>
            <person name="Masuda Y."/>
            <person name="Itoh H."/>
            <person name="Senoo K."/>
        </authorList>
    </citation>
    <scope>NUCLEOTIDE SEQUENCE [LARGE SCALE GENOMIC DNA]</scope>
    <source>
        <strain evidence="6 7">Red88</strain>
    </source>
</reference>
<dbReference type="EMBL" id="SRSD01000001">
    <property type="protein sequence ID" value="KAA0895147.1"/>
    <property type="molecule type" value="Genomic_DNA"/>
</dbReference>
<comment type="caution">
    <text evidence="6">The sequence shown here is derived from an EMBL/GenBank/DDBJ whole genome shotgun (WGS) entry which is preliminary data.</text>
</comment>
<accession>A0A5A9XPR0</accession>
<dbReference type="SUPFAM" id="SSF53850">
    <property type="entry name" value="Periplasmic binding protein-like II"/>
    <property type="match status" value="1"/>
</dbReference>
<name>A0A5A9XPR0_9BACT</name>
<evidence type="ECO:0000256" key="1">
    <source>
        <dbReference type="ARBA" id="ARBA00009437"/>
    </source>
</evidence>
<dbReference type="RefSeq" id="WP_149305730.1">
    <property type="nucleotide sequence ID" value="NZ_SRSD01000001.1"/>
</dbReference>
<organism evidence="6 7">
    <name type="scientific">Oryzomonas rubra</name>
    <dbReference type="NCBI Taxonomy" id="2509454"/>
    <lineage>
        <taxon>Bacteria</taxon>
        <taxon>Pseudomonadati</taxon>
        <taxon>Thermodesulfobacteriota</taxon>
        <taxon>Desulfuromonadia</taxon>
        <taxon>Geobacterales</taxon>
        <taxon>Geobacteraceae</taxon>
        <taxon>Oryzomonas</taxon>
    </lineage>
</organism>
<comment type="similarity">
    <text evidence="1">Belongs to the LysR transcriptional regulatory family.</text>
</comment>
<dbReference type="SUPFAM" id="SSF46785">
    <property type="entry name" value="Winged helix' DNA-binding domain"/>
    <property type="match status" value="1"/>
</dbReference>
<dbReference type="FunFam" id="1.10.10.10:FF:000001">
    <property type="entry name" value="LysR family transcriptional regulator"/>
    <property type="match status" value="1"/>
</dbReference>
<dbReference type="CDD" id="cd08420">
    <property type="entry name" value="PBP2_CysL_like"/>
    <property type="match status" value="1"/>
</dbReference>
<dbReference type="InterPro" id="IPR047788">
    <property type="entry name" value="LysR-like_Sec_metab"/>
</dbReference>
<evidence type="ECO:0000313" key="7">
    <source>
        <dbReference type="Proteomes" id="UP000324298"/>
    </source>
</evidence>
<dbReference type="OrthoDB" id="9808620at2"/>
<keyword evidence="4" id="KW-0804">Transcription</keyword>
<dbReference type="PANTHER" id="PTHR30126:SF91">
    <property type="entry name" value="LYSR FAMILY TRANSCRIPTIONAL REGULATOR"/>
    <property type="match status" value="1"/>
</dbReference>
<dbReference type="InterPro" id="IPR036388">
    <property type="entry name" value="WH-like_DNA-bd_sf"/>
</dbReference>
<evidence type="ECO:0000256" key="2">
    <source>
        <dbReference type="ARBA" id="ARBA00023015"/>
    </source>
</evidence>
<evidence type="ECO:0000256" key="3">
    <source>
        <dbReference type="ARBA" id="ARBA00023125"/>
    </source>
</evidence>
<dbReference type="PRINTS" id="PR00039">
    <property type="entry name" value="HTHLYSR"/>
</dbReference>
<keyword evidence="7" id="KW-1185">Reference proteome</keyword>
<dbReference type="Gene3D" id="3.40.190.290">
    <property type="match status" value="1"/>
</dbReference>
<proteinExistence type="inferred from homology"/>
<evidence type="ECO:0000256" key="4">
    <source>
        <dbReference type="ARBA" id="ARBA00023163"/>
    </source>
</evidence>
<dbReference type="InterPro" id="IPR005119">
    <property type="entry name" value="LysR_subst-bd"/>
</dbReference>
<dbReference type="Pfam" id="PF00126">
    <property type="entry name" value="HTH_1"/>
    <property type="match status" value="1"/>
</dbReference>
<dbReference type="AlphaFoldDB" id="A0A5A9XPR0"/>
<protein>
    <submittedName>
        <fullName evidence="6">LysR family transcriptional regulator</fullName>
    </submittedName>
</protein>
<keyword evidence="2" id="KW-0805">Transcription regulation</keyword>
<dbReference type="PANTHER" id="PTHR30126">
    <property type="entry name" value="HTH-TYPE TRANSCRIPTIONAL REGULATOR"/>
    <property type="match status" value="1"/>
</dbReference>
<dbReference type="NCBIfam" id="NF040786">
    <property type="entry name" value="LysR_Sec_metab"/>
    <property type="match status" value="1"/>
</dbReference>
<dbReference type="GO" id="GO:0003700">
    <property type="term" value="F:DNA-binding transcription factor activity"/>
    <property type="evidence" value="ECO:0007669"/>
    <property type="project" value="InterPro"/>
</dbReference>
<dbReference type="InterPro" id="IPR000847">
    <property type="entry name" value="LysR_HTH_N"/>
</dbReference>
<dbReference type="Pfam" id="PF03466">
    <property type="entry name" value="LysR_substrate"/>
    <property type="match status" value="1"/>
</dbReference>
<dbReference type="GO" id="GO:0000976">
    <property type="term" value="F:transcription cis-regulatory region binding"/>
    <property type="evidence" value="ECO:0007669"/>
    <property type="project" value="TreeGrafter"/>
</dbReference>
<dbReference type="InterPro" id="IPR036390">
    <property type="entry name" value="WH_DNA-bd_sf"/>
</dbReference>
<feature type="domain" description="HTH lysR-type" evidence="5">
    <location>
        <begin position="1"/>
        <end position="58"/>
    </location>
</feature>
<keyword evidence="3" id="KW-0238">DNA-binding</keyword>